<organism evidence="1 2">
    <name type="scientific">Citrobacter phage Merlin</name>
    <dbReference type="NCBI Taxonomy" id="1675602"/>
    <lineage>
        <taxon>Viruses</taxon>
        <taxon>Duplodnaviria</taxon>
        <taxon>Heunggongvirae</taxon>
        <taxon>Uroviricota</taxon>
        <taxon>Caudoviricetes</taxon>
        <taxon>Pantevenvirales</taxon>
        <taxon>Straboviridae</taxon>
        <taxon>Tevenvirinae</taxon>
        <taxon>Moonvirus</taxon>
        <taxon>Moonvirus merlin</taxon>
    </lineage>
</organism>
<evidence type="ECO:0000313" key="1">
    <source>
        <dbReference type="EMBL" id="AKU43766.1"/>
    </source>
</evidence>
<dbReference type="EMBL" id="KT001915">
    <property type="protein sequence ID" value="AKU43766.1"/>
    <property type="molecule type" value="Genomic_DNA"/>
</dbReference>
<gene>
    <name evidence="1" type="ORF">CPT_Merlin120</name>
</gene>
<evidence type="ECO:0000313" key="2">
    <source>
        <dbReference type="Proteomes" id="UP000204280"/>
    </source>
</evidence>
<keyword evidence="2" id="KW-1185">Reference proteome</keyword>
<dbReference type="Proteomes" id="UP000204280">
    <property type="component" value="Segment"/>
</dbReference>
<protein>
    <submittedName>
        <fullName evidence="1">Uncharacterized protein</fullName>
    </submittedName>
</protein>
<accession>A0A0K1LMM0</accession>
<dbReference type="Pfam" id="PF24219">
    <property type="entry name" value="DUF7438"/>
    <property type="match status" value="1"/>
</dbReference>
<name>A0A0K1LMM0_9CAUD</name>
<reference evidence="1 2" key="1">
    <citation type="journal article" date="2015" name="Genome Announc.">
        <title>Complete Genome Sequence of Citrobacter freundii Myophage Merlin.</title>
        <authorList>
            <person name="LeSage K.C."/>
            <person name="Hargrove E.C."/>
            <person name="Cahill J.L."/>
            <person name="Rasche E.S."/>
            <person name="Kuty Everett G.F."/>
        </authorList>
    </citation>
    <scope>NUCLEOTIDE SEQUENCE [LARGE SCALE GENOMIC DNA]</scope>
</reference>
<dbReference type="InterPro" id="IPR055861">
    <property type="entry name" value="DUF7438"/>
</dbReference>
<sequence length="59" mass="6828">MITREQARVIYDLVKDIEDDSAFYTGQSCEGTYFGLEQAKLDLSNSKIKFEQFIESLIE</sequence>
<dbReference type="RefSeq" id="YP_009203834.1">
    <property type="nucleotide sequence ID" value="NC_028857.1"/>
</dbReference>
<dbReference type="GeneID" id="26648034"/>
<proteinExistence type="predicted"/>
<dbReference type="KEGG" id="vg:26648034"/>